<dbReference type="EMBL" id="BARU01048816">
    <property type="protein sequence ID" value="GAH99400.1"/>
    <property type="molecule type" value="Genomic_DNA"/>
</dbReference>
<reference evidence="1" key="1">
    <citation type="journal article" date="2014" name="Front. Microbiol.">
        <title>High frequency of phylogenetically diverse reductive dehalogenase-homologous genes in deep subseafloor sedimentary metagenomes.</title>
        <authorList>
            <person name="Kawai M."/>
            <person name="Futagami T."/>
            <person name="Toyoda A."/>
            <person name="Takaki Y."/>
            <person name="Nishi S."/>
            <person name="Hori S."/>
            <person name="Arai W."/>
            <person name="Tsubouchi T."/>
            <person name="Morono Y."/>
            <person name="Uchiyama I."/>
            <person name="Ito T."/>
            <person name="Fujiyama A."/>
            <person name="Inagaki F."/>
            <person name="Takami H."/>
        </authorList>
    </citation>
    <scope>NUCLEOTIDE SEQUENCE</scope>
    <source>
        <strain evidence="1">Expedition CK06-06</strain>
    </source>
</reference>
<accession>X1L0H4</accession>
<evidence type="ECO:0000313" key="1">
    <source>
        <dbReference type="EMBL" id="GAH99400.1"/>
    </source>
</evidence>
<dbReference type="AlphaFoldDB" id="X1L0H4"/>
<comment type="caution">
    <text evidence="1">The sequence shown here is derived from an EMBL/GenBank/DDBJ whole genome shotgun (WGS) entry which is preliminary data.</text>
</comment>
<proteinExistence type="predicted"/>
<feature type="non-terminal residue" evidence="1">
    <location>
        <position position="1"/>
    </location>
</feature>
<protein>
    <submittedName>
        <fullName evidence="1">Uncharacterized protein</fullName>
    </submittedName>
</protein>
<feature type="non-terminal residue" evidence="1">
    <location>
        <position position="63"/>
    </location>
</feature>
<name>X1L0H4_9ZZZZ</name>
<sequence>QEDTGAKNNVALDDNLMVIRYDKENPELGLEYVEAGVLVFRQEVLSLIKENSTISLEEGLYPD</sequence>
<gene>
    <name evidence="1" type="ORF">S03H2_72315</name>
</gene>
<organism evidence="1">
    <name type="scientific">marine sediment metagenome</name>
    <dbReference type="NCBI Taxonomy" id="412755"/>
    <lineage>
        <taxon>unclassified sequences</taxon>
        <taxon>metagenomes</taxon>
        <taxon>ecological metagenomes</taxon>
    </lineage>
</organism>